<reference evidence="1 2" key="1">
    <citation type="journal article" date="2013" name="BMC Genomics">
        <title>Reconstruction of the lipid metabolism for the microalga Monoraphidium neglectum from its genome sequence reveals characteristics suitable for biofuel production.</title>
        <authorList>
            <person name="Bogen C."/>
            <person name="Al-Dilaimi A."/>
            <person name="Albersmeier A."/>
            <person name="Wichmann J."/>
            <person name="Grundmann M."/>
            <person name="Rupp O."/>
            <person name="Lauersen K.J."/>
            <person name="Blifernez-Klassen O."/>
            <person name="Kalinowski J."/>
            <person name="Goesmann A."/>
            <person name="Mussgnug J.H."/>
            <person name="Kruse O."/>
        </authorList>
    </citation>
    <scope>NUCLEOTIDE SEQUENCE [LARGE SCALE GENOMIC DNA]</scope>
    <source>
        <strain evidence="1 2">SAG 48.87</strain>
    </source>
</reference>
<dbReference type="Proteomes" id="UP000054498">
    <property type="component" value="Unassembled WGS sequence"/>
</dbReference>
<organism evidence="1 2">
    <name type="scientific">Monoraphidium neglectum</name>
    <dbReference type="NCBI Taxonomy" id="145388"/>
    <lineage>
        <taxon>Eukaryota</taxon>
        <taxon>Viridiplantae</taxon>
        <taxon>Chlorophyta</taxon>
        <taxon>core chlorophytes</taxon>
        <taxon>Chlorophyceae</taxon>
        <taxon>CS clade</taxon>
        <taxon>Sphaeropleales</taxon>
        <taxon>Selenastraceae</taxon>
        <taxon>Monoraphidium</taxon>
    </lineage>
</organism>
<dbReference type="STRING" id="145388.A0A0D2IZD3"/>
<dbReference type="RefSeq" id="XP_013892207.1">
    <property type="nucleotide sequence ID" value="XM_014036753.1"/>
</dbReference>
<keyword evidence="2" id="KW-1185">Reference proteome</keyword>
<dbReference type="GO" id="GO:0045892">
    <property type="term" value="P:negative regulation of DNA-templated transcription"/>
    <property type="evidence" value="ECO:0007669"/>
    <property type="project" value="InterPro"/>
</dbReference>
<accession>A0A0D2IZD3</accession>
<dbReference type="KEGG" id="mng:MNEG_14776"/>
<dbReference type="EMBL" id="KK104972">
    <property type="protein sequence ID" value="KIY93187.1"/>
    <property type="molecule type" value="Genomic_DNA"/>
</dbReference>
<dbReference type="GO" id="GO:0005634">
    <property type="term" value="C:nucleus"/>
    <property type="evidence" value="ECO:0007669"/>
    <property type="project" value="InterPro"/>
</dbReference>
<dbReference type="OrthoDB" id="511287at2759"/>
<sequence length="290" mass="28732">LFSWQQVPAGPVQRTAAHLLALASSAGAALPSPDSDAAATGSGESGAVAVLAQERLEAMRAFASRAAAGERLGEADLQAAAAAAGALPLAGLGLLHFACGLLGVPATYEDDRCAASVPQLVALLQAVAAAVPARASGVAAALGGALAAMGVRRQELAERVLGVLAELLAGGFPAEVLAAAEDWAVGEGRADPSLVRNFVMRVLERAGPPYSQQFARPVLRLMAAGKMGVAAKRAGLGGGVLGGAAAAAGGTAGGGAAERLREFAVECLEGVGFAPPLTEEESEMLERLAA</sequence>
<proteinExistence type="predicted"/>
<evidence type="ECO:0000313" key="1">
    <source>
        <dbReference type="EMBL" id="KIY93187.1"/>
    </source>
</evidence>
<feature type="non-terminal residue" evidence="1">
    <location>
        <position position="1"/>
    </location>
</feature>
<name>A0A0D2IZD3_9CHLO</name>
<gene>
    <name evidence="1" type="ORF">MNEG_14776</name>
</gene>
<dbReference type="AlphaFoldDB" id="A0A0D2IZD3"/>
<dbReference type="InterPro" id="IPR006942">
    <property type="entry name" value="TH1"/>
</dbReference>
<evidence type="ECO:0000313" key="2">
    <source>
        <dbReference type="Proteomes" id="UP000054498"/>
    </source>
</evidence>
<dbReference type="Pfam" id="PF04858">
    <property type="entry name" value="TH1"/>
    <property type="match status" value="1"/>
</dbReference>
<dbReference type="GeneID" id="25732371"/>
<protein>
    <submittedName>
        <fullName evidence="1">Uncharacterized protein</fullName>
    </submittedName>
</protein>